<sequence length="288" mass="32658">MVFVLSFLSLPDLYGREHDDRSKFLIIVLTLDSAGETPFRCFGGVDPVEPVWLLFWGLCTLIRRSEAVLMPSGGEHGDRWSVPITLLTSLWINSVRSALVGAIFLDCALFAELRAAPALPIVTCCAPDREHGLRHIETCQYVSRRNLEVFYESPVEVSLKKRLSDRQFEKYCLAKDLKFSVISDDLNFGGRKGDDMEREKRPLRKESGYHSCPGFPIKSTKSSLSKQDILKGQFYGAPFCVKIYEKVPLGKIHALNWNFEQIEVIKLGFQLKEIGKISRRLAARSAKR</sequence>
<dbReference type="AlphaFoldDB" id="A0A199VV54"/>
<organism evidence="1 2">
    <name type="scientific">Ananas comosus</name>
    <name type="common">Pineapple</name>
    <name type="synonym">Ananas ananas</name>
    <dbReference type="NCBI Taxonomy" id="4615"/>
    <lineage>
        <taxon>Eukaryota</taxon>
        <taxon>Viridiplantae</taxon>
        <taxon>Streptophyta</taxon>
        <taxon>Embryophyta</taxon>
        <taxon>Tracheophyta</taxon>
        <taxon>Spermatophyta</taxon>
        <taxon>Magnoliopsida</taxon>
        <taxon>Liliopsida</taxon>
        <taxon>Poales</taxon>
        <taxon>Bromeliaceae</taxon>
        <taxon>Bromelioideae</taxon>
        <taxon>Ananas</taxon>
    </lineage>
</organism>
<evidence type="ECO:0000313" key="2">
    <source>
        <dbReference type="Proteomes" id="UP000092600"/>
    </source>
</evidence>
<comment type="caution">
    <text evidence="1">The sequence shown here is derived from an EMBL/GenBank/DDBJ whole genome shotgun (WGS) entry which is preliminary data.</text>
</comment>
<gene>
    <name evidence="1" type="ORF">ACMD2_23844</name>
</gene>
<reference evidence="1 2" key="1">
    <citation type="journal article" date="2016" name="DNA Res.">
        <title>The draft genome of MD-2 pineapple using hybrid error correction of long reads.</title>
        <authorList>
            <person name="Redwan R.M."/>
            <person name="Saidin A."/>
            <person name="Kumar S.V."/>
        </authorList>
    </citation>
    <scope>NUCLEOTIDE SEQUENCE [LARGE SCALE GENOMIC DNA]</scope>
    <source>
        <strain evidence="2">cv. MD2</strain>
        <tissue evidence="1">Leaf</tissue>
    </source>
</reference>
<name>A0A199VV54_ANACO</name>
<evidence type="ECO:0000313" key="1">
    <source>
        <dbReference type="EMBL" id="OAY80580.1"/>
    </source>
</evidence>
<protein>
    <submittedName>
        <fullName evidence="1">Uncharacterized protein</fullName>
    </submittedName>
</protein>
<dbReference type="EMBL" id="LSRQ01000842">
    <property type="protein sequence ID" value="OAY80580.1"/>
    <property type="molecule type" value="Genomic_DNA"/>
</dbReference>
<dbReference type="Proteomes" id="UP000092600">
    <property type="component" value="Unassembled WGS sequence"/>
</dbReference>
<accession>A0A199VV54</accession>
<proteinExistence type="predicted"/>